<dbReference type="EMBL" id="JAVRRT010000008">
    <property type="protein sequence ID" value="KAK5169895.1"/>
    <property type="molecule type" value="Genomic_DNA"/>
</dbReference>
<feature type="compositionally biased region" description="Basic and acidic residues" evidence="1">
    <location>
        <begin position="1"/>
        <end position="13"/>
    </location>
</feature>
<dbReference type="PANTHER" id="PTHR47251:SF1">
    <property type="entry name" value="FINGER DOMAIN PROTEIN, PUTATIVE (AFU_ORTHOLOGUE AFUA_3G04180)-RELATED"/>
    <property type="match status" value="1"/>
</dbReference>
<dbReference type="AlphaFoldDB" id="A0AAV9PDT6"/>
<sequence>MNDFEAHEGSYDHQHRKRLKDLRTLTRDPTATAKARAAEARAAEESGLKSLSLPSASTNSTIPSSSASGAVKKKPVFKSTLQPHNAAALGSEAKPVGLMVARDDPAGAVRNGWAEERYRPRFVMGCGDGGCGVCDGGRMVDLGDV</sequence>
<proteinExistence type="predicted"/>
<dbReference type="Proteomes" id="UP001337655">
    <property type="component" value="Unassembled WGS sequence"/>
</dbReference>
<keyword evidence="3" id="KW-1185">Reference proteome</keyword>
<feature type="compositionally biased region" description="Basic and acidic residues" evidence="1">
    <location>
        <begin position="36"/>
        <end position="47"/>
    </location>
</feature>
<comment type="caution">
    <text evidence="2">The sequence shown here is derived from an EMBL/GenBank/DDBJ whole genome shotgun (WGS) entry which is preliminary data.</text>
</comment>
<dbReference type="PANTHER" id="PTHR47251">
    <property type="entry name" value="FINGER DOMAIN PROTEIN, PUTATIVE (AFU_ORTHOLOGUE AFUA_3G04180)-RELATED"/>
    <property type="match status" value="1"/>
</dbReference>
<feature type="region of interest" description="Disordered" evidence="1">
    <location>
        <begin position="1"/>
        <end position="76"/>
    </location>
</feature>
<feature type="compositionally biased region" description="Low complexity" evidence="1">
    <location>
        <begin position="54"/>
        <end position="68"/>
    </location>
</feature>
<evidence type="ECO:0000256" key="1">
    <source>
        <dbReference type="SAM" id="MobiDB-lite"/>
    </source>
</evidence>
<organism evidence="2 3">
    <name type="scientific">Saxophila tyrrhenica</name>
    <dbReference type="NCBI Taxonomy" id="1690608"/>
    <lineage>
        <taxon>Eukaryota</taxon>
        <taxon>Fungi</taxon>
        <taxon>Dikarya</taxon>
        <taxon>Ascomycota</taxon>
        <taxon>Pezizomycotina</taxon>
        <taxon>Dothideomycetes</taxon>
        <taxon>Dothideomycetidae</taxon>
        <taxon>Mycosphaerellales</taxon>
        <taxon>Extremaceae</taxon>
        <taxon>Saxophila</taxon>
    </lineage>
</organism>
<accession>A0AAV9PDT6</accession>
<dbReference type="RefSeq" id="XP_064659241.1">
    <property type="nucleotide sequence ID" value="XM_064803116.1"/>
</dbReference>
<evidence type="ECO:0000313" key="2">
    <source>
        <dbReference type="EMBL" id="KAK5169895.1"/>
    </source>
</evidence>
<reference evidence="2 3" key="1">
    <citation type="submission" date="2023-08" db="EMBL/GenBank/DDBJ databases">
        <title>Black Yeasts Isolated from many extreme environments.</title>
        <authorList>
            <person name="Coleine C."/>
            <person name="Stajich J.E."/>
            <person name="Selbmann L."/>
        </authorList>
    </citation>
    <scope>NUCLEOTIDE SEQUENCE [LARGE SCALE GENOMIC DNA]</scope>
    <source>
        <strain evidence="2 3">CCFEE 5935</strain>
    </source>
</reference>
<protein>
    <submittedName>
        <fullName evidence="2">Uncharacterized protein</fullName>
    </submittedName>
</protein>
<gene>
    <name evidence="2" type="ORF">LTR77_005873</name>
</gene>
<name>A0AAV9PDT6_9PEZI</name>
<evidence type="ECO:0000313" key="3">
    <source>
        <dbReference type="Proteomes" id="UP001337655"/>
    </source>
</evidence>
<dbReference type="GeneID" id="89927214"/>